<keyword evidence="3" id="KW-1185">Reference proteome</keyword>
<organism evidence="2 3">
    <name type="scientific">Methylacidimicrobium tartarophylax</name>
    <dbReference type="NCBI Taxonomy" id="1041768"/>
    <lineage>
        <taxon>Bacteria</taxon>
        <taxon>Pseudomonadati</taxon>
        <taxon>Verrucomicrobiota</taxon>
        <taxon>Methylacidimicrobium</taxon>
    </lineage>
</organism>
<name>A0A5E6M8M5_9BACT</name>
<feature type="region of interest" description="Disordered" evidence="1">
    <location>
        <begin position="237"/>
        <end position="262"/>
    </location>
</feature>
<dbReference type="EMBL" id="CABFVA020000018">
    <property type="protein sequence ID" value="VVM05287.1"/>
    <property type="molecule type" value="Genomic_DNA"/>
</dbReference>
<evidence type="ECO:0000313" key="2">
    <source>
        <dbReference type="EMBL" id="VVM05287.1"/>
    </source>
</evidence>
<dbReference type="AlphaFoldDB" id="A0A5E6M8M5"/>
<feature type="compositionally biased region" description="Basic and acidic residues" evidence="1">
    <location>
        <begin position="237"/>
        <end position="250"/>
    </location>
</feature>
<evidence type="ECO:0000313" key="3">
    <source>
        <dbReference type="Proteomes" id="UP000334923"/>
    </source>
</evidence>
<sequence>MTLNLKRRSRQVISTKRRSSWRTLSWLVLCMLAALRVAFGAAYFPPSPRPEEISEEVWQELFEGKPVVIVAHVATGKGVSWYNIHDWDKSLKGGGIGPDEYYVRVEHGEVTVPWFMNLERAELIAHSYGIHKRKPSWTSLGLTLPEATEMEKQDIEQGIQLSSLEEVRQRVREAYSKLARGVGDDVDYECMFPEVIEAYKQLGVLPRNFVPPKIPDKPQFTKEEREAVRKALALRKQQWEEEQKAKEEHKRMRNAATPAQGP</sequence>
<accession>A0A5E6M8M5</accession>
<gene>
    <name evidence="2" type="ORF">MAMT_00561</name>
</gene>
<proteinExistence type="predicted"/>
<evidence type="ECO:0000256" key="1">
    <source>
        <dbReference type="SAM" id="MobiDB-lite"/>
    </source>
</evidence>
<reference evidence="2 3" key="1">
    <citation type="submission" date="2019-09" db="EMBL/GenBank/DDBJ databases">
        <authorList>
            <person name="Cremers G."/>
        </authorList>
    </citation>
    <scope>NUCLEOTIDE SEQUENCE [LARGE SCALE GENOMIC DNA]</scope>
    <source>
        <strain evidence="2">4A</strain>
    </source>
</reference>
<dbReference type="Proteomes" id="UP000334923">
    <property type="component" value="Unassembled WGS sequence"/>
</dbReference>
<protein>
    <submittedName>
        <fullName evidence="2">Uncharacterized protein</fullName>
    </submittedName>
</protein>